<dbReference type="AlphaFoldDB" id="A0A178XT04"/>
<sequence length="131" mass="14493">MQPIFTRFSSRISDLAGKPITFVVAVSVIVTWAICGPIFGFSAKWQLAVNTFTTITTFLMVFVLQNSQNRDGIALQAKIDELIRVSDAENRFMGIEKLGEEELKEVRRDCIQEGTDAREAENGVAVAHGKA</sequence>
<dbReference type="OrthoDB" id="119761at2"/>
<evidence type="ECO:0000256" key="1">
    <source>
        <dbReference type="SAM" id="Phobius"/>
    </source>
</evidence>
<gene>
    <name evidence="2" type="ORF">AU381_14165</name>
</gene>
<reference evidence="2 3" key="1">
    <citation type="journal article" date="2016" name="Int. J. Syst. Evol. Microbiol.">
        <title>Ensifer glycinis sp. nov., an novel rhizobial species associated with Glycine spp.</title>
        <authorList>
            <person name="Yan H."/>
            <person name="Yan J."/>
            <person name="Sui X.H."/>
            <person name="Wang E.T."/>
            <person name="Chen W.X."/>
            <person name="Zhang X.X."/>
            <person name="Chen W.F."/>
        </authorList>
    </citation>
    <scope>NUCLEOTIDE SEQUENCE [LARGE SCALE GENOMIC DNA]</scope>
    <source>
        <strain evidence="2 3">CCBAU 23380</strain>
    </source>
</reference>
<protein>
    <submittedName>
        <fullName evidence="2">Iron permease</fullName>
    </submittedName>
</protein>
<feature type="transmembrane region" description="Helical" evidence="1">
    <location>
        <begin position="20"/>
        <end position="39"/>
    </location>
</feature>
<keyword evidence="1" id="KW-0812">Transmembrane</keyword>
<dbReference type="Pfam" id="PF04120">
    <property type="entry name" value="Iron_permease"/>
    <property type="match status" value="1"/>
</dbReference>
<evidence type="ECO:0000313" key="3">
    <source>
        <dbReference type="Proteomes" id="UP000094025"/>
    </source>
</evidence>
<dbReference type="EMBL" id="LPUX01000062">
    <property type="protein sequence ID" value="OAP37902.1"/>
    <property type="molecule type" value="Genomic_DNA"/>
</dbReference>
<dbReference type="Proteomes" id="UP000094025">
    <property type="component" value="Unassembled WGS sequence"/>
</dbReference>
<organism evidence="2 3">
    <name type="scientific">Sinorhizobium glycinis</name>
    <dbReference type="NCBI Taxonomy" id="1472378"/>
    <lineage>
        <taxon>Bacteria</taxon>
        <taxon>Pseudomonadati</taxon>
        <taxon>Pseudomonadota</taxon>
        <taxon>Alphaproteobacteria</taxon>
        <taxon>Hyphomicrobiales</taxon>
        <taxon>Rhizobiaceae</taxon>
        <taxon>Sinorhizobium/Ensifer group</taxon>
        <taxon>Sinorhizobium</taxon>
    </lineage>
</organism>
<keyword evidence="1" id="KW-1133">Transmembrane helix</keyword>
<keyword evidence="3" id="KW-1185">Reference proteome</keyword>
<name>A0A178XT04_9HYPH</name>
<proteinExistence type="predicted"/>
<feature type="transmembrane region" description="Helical" evidence="1">
    <location>
        <begin position="45"/>
        <end position="64"/>
    </location>
</feature>
<dbReference type="InterPro" id="IPR007251">
    <property type="entry name" value="Iron_permease_Fet4"/>
</dbReference>
<evidence type="ECO:0000313" key="2">
    <source>
        <dbReference type="EMBL" id="OAP37902.1"/>
    </source>
</evidence>
<dbReference type="RefSeq" id="WP_064243430.1">
    <property type="nucleotide sequence ID" value="NZ_LPUX01000062.1"/>
</dbReference>
<keyword evidence="1" id="KW-0472">Membrane</keyword>
<comment type="caution">
    <text evidence="2">The sequence shown here is derived from an EMBL/GenBank/DDBJ whole genome shotgun (WGS) entry which is preliminary data.</text>
</comment>
<accession>A0A178XT04</accession>
<dbReference type="GO" id="GO:0055085">
    <property type="term" value="P:transmembrane transport"/>
    <property type="evidence" value="ECO:0007669"/>
    <property type="project" value="InterPro"/>
</dbReference>
<dbReference type="STRING" id="1472378.AU381_14165"/>